<proteinExistence type="predicted"/>
<dbReference type="GO" id="GO:0016567">
    <property type="term" value="P:protein ubiquitination"/>
    <property type="evidence" value="ECO:0007669"/>
    <property type="project" value="InterPro"/>
</dbReference>
<dbReference type="OMA" id="GHEPCTC"/>
<dbReference type="GO" id="GO:0061630">
    <property type="term" value="F:ubiquitin protein ligase activity"/>
    <property type="evidence" value="ECO:0007669"/>
    <property type="project" value="UniProtKB-EC"/>
</dbReference>
<organism evidence="12 13">
    <name type="scientific">Polarella glacialis</name>
    <name type="common">Dinoflagellate</name>
    <dbReference type="NCBI Taxonomy" id="89957"/>
    <lineage>
        <taxon>Eukaryota</taxon>
        <taxon>Sar</taxon>
        <taxon>Alveolata</taxon>
        <taxon>Dinophyceae</taxon>
        <taxon>Suessiales</taxon>
        <taxon>Suessiaceae</taxon>
        <taxon>Polarella</taxon>
    </lineage>
</organism>
<dbReference type="InterPro" id="IPR013083">
    <property type="entry name" value="Znf_RING/FYVE/PHD"/>
</dbReference>
<comment type="catalytic activity">
    <reaction evidence="1">
        <text>[E2 ubiquitin-conjugating enzyme]-S-ubiquitinyl-L-cysteine + [acceptor protein]-L-lysine = [E2 ubiquitin-conjugating enzyme]-L-cysteine + [acceptor protein]-N(6)-ubiquitinyl-L-lysine.</text>
        <dbReference type="EC" id="2.3.2.31"/>
    </reaction>
</comment>
<dbReference type="PANTHER" id="PTHR11685">
    <property type="entry name" value="RBR FAMILY RING FINGER AND IBR DOMAIN-CONTAINING"/>
    <property type="match status" value="1"/>
</dbReference>
<dbReference type="InterPro" id="IPR002867">
    <property type="entry name" value="IBR_dom"/>
</dbReference>
<keyword evidence="8" id="KW-0833">Ubl conjugation pathway</keyword>
<evidence type="ECO:0000313" key="12">
    <source>
        <dbReference type="EMBL" id="CAE8586858.1"/>
    </source>
</evidence>
<comment type="caution">
    <text evidence="12">The sequence shown here is derived from an EMBL/GenBank/DDBJ whole genome shotgun (WGS) entry which is preliminary data.</text>
</comment>
<keyword evidence="10" id="KW-0175">Coiled coil</keyword>
<keyword evidence="6" id="KW-0677">Repeat</keyword>
<dbReference type="SMART" id="SM00647">
    <property type="entry name" value="IBR"/>
    <property type="match status" value="2"/>
</dbReference>
<dbReference type="Proteomes" id="UP000654075">
    <property type="component" value="Unassembled WGS sequence"/>
</dbReference>
<evidence type="ECO:0000259" key="11">
    <source>
        <dbReference type="PROSITE" id="PS51873"/>
    </source>
</evidence>
<accession>A0A813DJ27</accession>
<comment type="pathway">
    <text evidence="2">Protein modification; protein ubiquitination.</text>
</comment>
<dbReference type="PROSITE" id="PS51873">
    <property type="entry name" value="TRIAD"/>
    <property type="match status" value="1"/>
</dbReference>
<dbReference type="SUPFAM" id="SSF57850">
    <property type="entry name" value="RING/U-box"/>
    <property type="match status" value="3"/>
</dbReference>
<dbReference type="InterPro" id="IPR054694">
    <property type="entry name" value="Parkin-like_IBR"/>
</dbReference>
<dbReference type="EMBL" id="CAJNNV010002248">
    <property type="protein sequence ID" value="CAE8586858.1"/>
    <property type="molecule type" value="Genomic_DNA"/>
</dbReference>
<keyword evidence="5" id="KW-0479">Metal-binding</keyword>
<evidence type="ECO:0000256" key="1">
    <source>
        <dbReference type="ARBA" id="ARBA00001798"/>
    </source>
</evidence>
<keyword evidence="9" id="KW-0862">Zinc</keyword>
<sequence length="910" mass="99143">MADEPEPGTAPEVEVSPHKSSLRRGALRLRALLALFEKVPAAERLLRWGLIAGDVELVLETLHPELVARGCMGFRRGLGARPGILDYGYEDDKYRADVPAARALDYLCQGSKRGDAGQPRARRRARASGARRAALLRRLWAEPLHAAVLSMQLEDCTAVAVSPETSQLRLAMPTPLHRCASVSGDEVIRALEECTDWRPWKVYPNWDAAWEQDEPTLPAKDLQSCRLRCFQQGFSGFVVVNSVAYFKRHSAPQLLREGAARPGATLHVAAGPRAGRAALTKEALAALVMGLDAWEQTALDLALRCGHTPTIRALGRLGCTHRGLELEQKEAAILDRVLYGGLPQWLARAVGIAVGTLASNSASAEPESVVLEDAQQILSRVLQDRQQVQRVTGTSAAVAEALLRHFGHSPETAIGAYRAGPAAAKAAAKVPLMDLEEAPGPGPGTSETLRCGVCFMDLQPEHPSGAAARLLPCRGAHPFCGDCLMQYITGRLGDGDVRGIVCPDPNCRLPLGEEAVEAIAGSAAAEKFVRLAAASAVDSAAHLAWCPRPGCGKAVARKQGLTTRCGCGFRFCSSCLMEGGHEPCTCQQLDAWRAVYPEEQSGTRREERHKLKEKNDAWLTRNAQKCPGCRGIVERSGGCNHMICRCGAHFCYVCGRRWEEHMNQAGGLHFYQCRLPKAASGNDLNFENRNAKDEDPLLRFEGSDRSAVGARNWALAAASLWEATYHFDMQDARGGQLDPACLSDQSTMLVPELQHLPRFLRSAVEVLLTAQQAMHFCVVLSWDAAKTEQGTGPLEFWLGELQSASSTLEAALGPSFQLAWEIQVQKKQRSAIPISEDRWVLLERSEGDLRAAMARLTVLDRRLEDLERLQDSVQRSTNRILAGVRSGSCTGAAPGPIEQMGRRFLSWLGF</sequence>
<evidence type="ECO:0000256" key="8">
    <source>
        <dbReference type="ARBA" id="ARBA00022786"/>
    </source>
</evidence>
<dbReference type="CDD" id="cd22584">
    <property type="entry name" value="Rcat_RBR_unk"/>
    <property type="match status" value="1"/>
</dbReference>
<evidence type="ECO:0000256" key="9">
    <source>
        <dbReference type="ARBA" id="ARBA00022833"/>
    </source>
</evidence>
<gene>
    <name evidence="12" type="ORF">PGLA1383_LOCUS5704</name>
</gene>
<keyword evidence="4" id="KW-0808">Transferase</keyword>
<dbReference type="InterPro" id="IPR031127">
    <property type="entry name" value="E3_UB_ligase_RBR"/>
</dbReference>
<dbReference type="EC" id="2.3.2.31" evidence="3"/>
<evidence type="ECO:0000256" key="3">
    <source>
        <dbReference type="ARBA" id="ARBA00012251"/>
    </source>
</evidence>
<feature type="domain" description="RING-type" evidence="11">
    <location>
        <begin position="447"/>
        <end position="672"/>
    </location>
</feature>
<dbReference type="InterPro" id="IPR044066">
    <property type="entry name" value="TRIAD_supradom"/>
</dbReference>
<evidence type="ECO:0000256" key="2">
    <source>
        <dbReference type="ARBA" id="ARBA00004906"/>
    </source>
</evidence>
<protein>
    <recommendedName>
        <fullName evidence="3">RBR-type E3 ubiquitin transferase</fullName>
        <ecNumber evidence="3">2.3.2.31</ecNumber>
    </recommendedName>
</protein>
<reference evidence="12" key="1">
    <citation type="submission" date="2021-02" db="EMBL/GenBank/DDBJ databases">
        <authorList>
            <person name="Dougan E. K."/>
            <person name="Rhodes N."/>
            <person name="Thang M."/>
            <person name="Chan C."/>
        </authorList>
    </citation>
    <scope>NUCLEOTIDE SEQUENCE</scope>
</reference>
<evidence type="ECO:0000256" key="10">
    <source>
        <dbReference type="SAM" id="Coils"/>
    </source>
</evidence>
<evidence type="ECO:0000313" key="13">
    <source>
        <dbReference type="Proteomes" id="UP000654075"/>
    </source>
</evidence>
<keyword evidence="13" id="KW-1185">Reference proteome</keyword>
<evidence type="ECO:0000256" key="4">
    <source>
        <dbReference type="ARBA" id="ARBA00022679"/>
    </source>
</evidence>
<dbReference type="Pfam" id="PF01485">
    <property type="entry name" value="IBR"/>
    <property type="match status" value="1"/>
</dbReference>
<evidence type="ECO:0000256" key="7">
    <source>
        <dbReference type="ARBA" id="ARBA00022771"/>
    </source>
</evidence>
<keyword evidence="7" id="KW-0863">Zinc-finger</keyword>
<dbReference type="Gene3D" id="3.30.40.10">
    <property type="entry name" value="Zinc/RING finger domain, C3HC4 (zinc finger)"/>
    <property type="match status" value="1"/>
</dbReference>
<evidence type="ECO:0000256" key="6">
    <source>
        <dbReference type="ARBA" id="ARBA00022737"/>
    </source>
</evidence>
<dbReference type="GO" id="GO:0008270">
    <property type="term" value="F:zinc ion binding"/>
    <property type="evidence" value="ECO:0007669"/>
    <property type="project" value="UniProtKB-KW"/>
</dbReference>
<evidence type="ECO:0000256" key="5">
    <source>
        <dbReference type="ARBA" id="ARBA00022723"/>
    </source>
</evidence>
<dbReference type="AlphaFoldDB" id="A0A813DJ27"/>
<dbReference type="Gene3D" id="1.20.120.1750">
    <property type="match status" value="1"/>
</dbReference>
<dbReference type="Pfam" id="PF22605">
    <property type="entry name" value="IBR_2"/>
    <property type="match status" value="1"/>
</dbReference>
<feature type="coiled-coil region" evidence="10">
    <location>
        <begin position="849"/>
        <end position="879"/>
    </location>
</feature>
<dbReference type="OrthoDB" id="433334at2759"/>
<name>A0A813DJ27_POLGL</name>